<feature type="transmembrane region" description="Helical" evidence="7">
    <location>
        <begin position="101"/>
        <end position="123"/>
    </location>
</feature>
<dbReference type="CDD" id="cd06261">
    <property type="entry name" value="TM_PBP2"/>
    <property type="match status" value="1"/>
</dbReference>
<dbReference type="SUPFAM" id="SSF161098">
    <property type="entry name" value="MetI-like"/>
    <property type="match status" value="1"/>
</dbReference>
<dbReference type="EMBL" id="FNBZ01000004">
    <property type="protein sequence ID" value="SDG52909.1"/>
    <property type="molecule type" value="Genomic_DNA"/>
</dbReference>
<keyword evidence="9" id="KW-0762">Sugar transport</keyword>
<dbReference type="Proteomes" id="UP000199468">
    <property type="component" value="Unassembled WGS sequence"/>
</dbReference>
<dbReference type="RefSeq" id="WP_091857346.1">
    <property type="nucleotide sequence ID" value="NZ_FNBZ01000004.1"/>
</dbReference>
<evidence type="ECO:0000256" key="5">
    <source>
        <dbReference type="ARBA" id="ARBA00022989"/>
    </source>
</evidence>
<keyword evidence="2 7" id="KW-0813">Transport</keyword>
<comment type="similarity">
    <text evidence="7">Belongs to the binding-protein-dependent transport system permease family.</text>
</comment>
<sequence length="290" mass="31329">MMKRLTPWLWVGPSALPLLLLSAVPIALLGYISLTSFEIGYTWSDREFVGLDNYRRLLSGREVEFWPAVRLSLIVTVVSVVAKTLLGLGVATLLSKKLRFSYVATTLIILPMAVNPAIAGLMWKLMLSYDFGIVNAAAEGAFGVKIVWLGQSYALFSVLLVLVWMHFPLSALMILAGFRNIAPEPLEAARLDGCSDRQVFWLIVVPQLRPVILSSSIFQAILAFQAFGPIFTLTDGGPGNATTILPLYVYKTAFTLGSVGLAAAAAVILVLIITALSGLMVATGRKGQPT</sequence>
<evidence type="ECO:0000256" key="1">
    <source>
        <dbReference type="ARBA" id="ARBA00004651"/>
    </source>
</evidence>
<keyword evidence="10" id="KW-1185">Reference proteome</keyword>
<feature type="transmembrane region" description="Helical" evidence="7">
    <location>
        <begin position="199"/>
        <end position="227"/>
    </location>
</feature>
<dbReference type="PANTHER" id="PTHR30193">
    <property type="entry name" value="ABC TRANSPORTER PERMEASE PROTEIN"/>
    <property type="match status" value="1"/>
</dbReference>
<proteinExistence type="inferred from homology"/>
<evidence type="ECO:0000256" key="4">
    <source>
        <dbReference type="ARBA" id="ARBA00022692"/>
    </source>
</evidence>
<keyword evidence="4 7" id="KW-0812">Transmembrane</keyword>
<evidence type="ECO:0000256" key="7">
    <source>
        <dbReference type="RuleBase" id="RU363032"/>
    </source>
</evidence>
<reference evidence="9 10" key="1">
    <citation type="submission" date="2016-10" db="EMBL/GenBank/DDBJ databases">
        <authorList>
            <person name="Varghese N."/>
            <person name="Submissions S."/>
        </authorList>
    </citation>
    <scope>NUCLEOTIDE SEQUENCE [LARGE SCALE GENOMIC DNA]</scope>
    <source>
        <strain evidence="9 10">DSM 26672</strain>
    </source>
</reference>
<dbReference type="InterPro" id="IPR051393">
    <property type="entry name" value="ABC_transporter_permease"/>
</dbReference>
<feature type="transmembrane region" description="Helical" evidence="7">
    <location>
        <begin position="71"/>
        <end position="94"/>
    </location>
</feature>
<dbReference type="PROSITE" id="PS50928">
    <property type="entry name" value="ABC_TM1"/>
    <property type="match status" value="1"/>
</dbReference>
<evidence type="ECO:0000313" key="9">
    <source>
        <dbReference type="EMBL" id="SDG52909.1"/>
    </source>
</evidence>
<protein>
    <submittedName>
        <fullName evidence="9">Multiple sugar transport system permease protein</fullName>
    </submittedName>
</protein>
<keyword evidence="3" id="KW-1003">Cell membrane</keyword>
<evidence type="ECO:0000259" key="8">
    <source>
        <dbReference type="PROSITE" id="PS50928"/>
    </source>
</evidence>
<feature type="domain" description="ABC transmembrane type-1" evidence="8">
    <location>
        <begin position="69"/>
        <end position="280"/>
    </location>
</feature>
<dbReference type="InterPro" id="IPR000515">
    <property type="entry name" value="MetI-like"/>
</dbReference>
<name>A0ABY0P0Y1_9HYPH</name>
<evidence type="ECO:0000256" key="3">
    <source>
        <dbReference type="ARBA" id="ARBA00022475"/>
    </source>
</evidence>
<accession>A0ABY0P0Y1</accession>
<evidence type="ECO:0000256" key="2">
    <source>
        <dbReference type="ARBA" id="ARBA00022448"/>
    </source>
</evidence>
<keyword evidence="5 7" id="KW-1133">Transmembrane helix</keyword>
<feature type="transmembrane region" description="Helical" evidence="7">
    <location>
        <begin position="247"/>
        <end position="276"/>
    </location>
</feature>
<feature type="transmembrane region" description="Helical" evidence="7">
    <location>
        <begin position="153"/>
        <end position="178"/>
    </location>
</feature>
<comment type="caution">
    <text evidence="9">The sequence shown here is derived from an EMBL/GenBank/DDBJ whole genome shotgun (WGS) entry which is preliminary data.</text>
</comment>
<dbReference type="Gene3D" id="1.10.3720.10">
    <property type="entry name" value="MetI-like"/>
    <property type="match status" value="1"/>
</dbReference>
<keyword evidence="6 7" id="KW-0472">Membrane</keyword>
<gene>
    <name evidence="9" type="ORF">SAMN05421844_104261</name>
</gene>
<comment type="subcellular location">
    <subcellularLocation>
        <location evidence="1 7">Cell membrane</location>
        <topology evidence="1 7">Multi-pass membrane protein</topology>
    </subcellularLocation>
</comment>
<evidence type="ECO:0000313" key="10">
    <source>
        <dbReference type="Proteomes" id="UP000199468"/>
    </source>
</evidence>
<dbReference type="InterPro" id="IPR035906">
    <property type="entry name" value="MetI-like_sf"/>
</dbReference>
<organism evidence="9 10">
    <name type="scientific">Bosea robiniae</name>
    <dbReference type="NCBI Taxonomy" id="1036780"/>
    <lineage>
        <taxon>Bacteria</taxon>
        <taxon>Pseudomonadati</taxon>
        <taxon>Pseudomonadota</taxon>
        <taxon>Alphaproteobacteria</taxon>
        <taxon>Hyphomicrobiales</taxon>
        <taxon>Boseaceae</taxon>
        <taxon>Bosea</taxon>
    </lineage>
</organism>
<dbReference type="PANTHER" id="PTHR30193:SF37">
    <property type="entry name" value="INNER MEMBRANE ABC TRANSPORTER PERMEASE PROTEIN YCJO"/>
    <property type="match status" value="1"/>
</dbReference>
<evidence type="ECO:0000256" key="6">
    <source>
        <dbReference type="ARBA" id="ARBA00023136"/>
    </source>
</evidence>
<dbReference type="Pfam" id="PF00528">
    <property type="entry name" value="BPD_transp_1"/>
    <property type="match status" value="1"/>
</dbReference>